<sequence length="462" mass="52992">MIDDLKPYPEYMDSSLPWLGRIPKHWDCLPHRAIFEEVKEQGHIDEQLLSVTIGKGVIRQEDLLAESSKKDSSNLDKSKYKLVEPGDIAYNKMRAWQGAVGVSRYRGMVSPAYIVQRLRGESRPDYFHHLFRTPGFTKEAERWSYGITSDQWSLRPQHFKMIYSCVPPLDEQELIVGFLRDFDRQVRRFIRNRRRLIEVLNEQRRSIIRALATQGTRTGVEMQNTALDQFPILPTHWEESRVKREFTNLDHKRIPLSTTVRGEMATREYDYYGASGVIDRVEGYIFDDELLLIAEDGANLVLRNLPLAIIARGKFWVNNHAHILKPKRGNIEYFAHVLELVDYRPWVTGAAQPKLTRERMMRVGIPAPPVEEQGEIVAAINNETGTLTEGIAKAKREIDLIREYRTRLIADVVTGKADVRHLAPTPGSEDLEEMVDELEPLDGAAGELDQEALAGEEVHADD</sequence>
<protein>
    <recommendedName>
        <fullName evidence="4">Type I restriction modification DNA specificity domain-containing protein</fullName>
    </recommendedName>
</protein>
<reference evidence="5 6" key="1">
    <citation type="submission" date="2019-06" db="EMBL/GenBank/DDBJ databases">
        <title>Metagenome assembled Genome of Spiribacter salinus SL48-SHIP from the microbial mat of Salt Lake 48 (Novosibirsk region, Russia).</title>
        <authorList>
            <person name="Shipova A."/>
            <person name="Rozanov A.S."/>
            <person name="Bryanskaya A.V."/>
            <person name="Peltek S.E."/>
        </authorList>
    </citation>
    <scope>NUCLEOTIDE SEQUENCE [LARGE SCALE GENOMIC DNA]</scope>
    <source>
        <strain evidence="5">SL48-SHIP-2</strain>
    </source>
</reference>
<dbReference type="Gene3D" id="1.10.287.1120">
    <property type="entry name" value="Bipartite methylase S protein"/>
    <property type="match status" value="1"/>
</dbReference>
<dbReference type="PANTHER" id="PTHR43140:SF1">
    <property type="entry name" value="TYPE I RESTRICTION ENZYME ECOKI SPECIFICITY SUBUNIT"/>
    <property type="match status" value="1"/>
</dbReference>
<gene>
    <name evidence="5" type="ORF">FKY71_12440</name>
</gene>
<dbReference type="CDD" id="cd17262">
    <property type="entry name" value="RMtype1_S_Aco12261I-TRD2-CR2"/>
    <property type="match status" value="1"/>
</dbReference>
<dbReference type="InterPro" id="IPR051212">
    <property type="entry name" value="Type-I_RE_S_subunit"/>
</dbReference>
<organism evidence="5 6">
    <name type="scientific">Spiribacter salinus</name>
    <dbReference type="NCBI Taxonomy" id="1335746"/>
    <lineage>
        <taxon>Bacteria</taxon>
        <taxon>Pseudomonadati</taxon>
        <taxon>Pseudomonadota</taxon>
        <taxon>Gammaproteobacteria</taxon>
        <taxon>Chromatiales</taxon>
        <taxon>Ectothiorhodospiraceae</taxon>
        <taxon>Spiribacter</taxon>
    </lineage>
</organism>
<dbReference type="EMBL" id="VIFK01000150">
    <property type="protein sequence ID" value="TQE98705.1"/>
    <property type="molecule type" value="Genomic_DNA"/>
</dbReference>
<keyword evidence="3" id="KW-0238">DNA-binding</keyword>
<evidence type="ECO:0000256" key="3">
    <source>
        <dbReference type="ARBA" id="ARBA00023125"/>
    </source>
</evidence>
<dbReference type="SUPFAM" id="SSF116734">
    <property type="entry name" value="DNA methylase specificity domain"/>
    <property type="match status" value="2"/>
</dbReference>
<dbReference type="Pfam" id="PF01420">
    <property type="entry name" value="Methylase_S"/>
    <property type="match status" value="1"/>
</dbReference>
<proteinExistence type="inferred from homology"/>
<name>A0A540VPM3_9GAMM</name>
<dbReference type="AlphaFoldDB" id="A0A540VPM3"/>
<dbReference type="PANTHER" id="PTHR43140">
    <property type="entry name" value="TYPE-1 RESTRICTION ENZYME ECOKI SPECIFICITY PROTEIN"/>
    <property type="match status" value="1"/>
</dbReference>
<evidence type="ECO:0000256" key="1">
    <source>
        <dbReference type="ARBA" id="ARBA00010923"/>
    </source>
</evidence>
<comment type="similarity">
    <text evidence="1">Belongs to the type-I restriction system S methylase family.</text>
</comment>
<dbReference type="InterPro" id="IPR000055">
    <property type="entry name" value="Restrct_endonuc_typeI_TRD"/>
</dbReference>
<evidence type="ECO:0000313" key="5">
    <source>
        <dbReference type="EMBL" id="TQE98705.1"/>
    </source>
</evidence>
<evidence type="ECO:0000313" key="6">
    <source>
        <dbReference type="Proteomes" id="UP000315400"/>
    </source>
</evidence>
<keyword evidence="2" id="KW-0680">Restriction system</keyword>
<evidence type="ECO:0000259" key="4">
    <source>
        <dbReference type="Pfam" id="PF01420"/>
    </source>
</evidence>
<dbReference type="GO" id="GO:0009307">
    <property type="term" value="P:DNA restriction-modification system"/>
    <property type="evidence" value="ECO:0007669"/>
    <property type="project" value="UniProtKB-KW"/>
</dbReference>
<dbReference type="InterPro" id="IPR044946">
    <property type="entry name" value="Restrct_endonuc_typeI_TRD_sf"/>
</dbReference>
<comment type="caution">
    <text evidence="5">The sequence shown here is derived from an EMBL/GenBank/DDBJ whole genome shotgun (WGS) entry which is preliminary data.</text>
</comment>
<accession>A0A540VPM3</accession>
<feature type="domain" description="Type I restriction modification DNA specificity" evidence="4">
    <location>
        <begin position="265"/>
        <end position="385"/>
    </location>
</feature>
<dbReference type="Gene3D" id="3.90.220.20">
    <property type="entry name" value="DNA methylase specificity domains"/>
    <property type="match status" value="2"/>
</dbReference>
<dbReference type="Proteomes" id="UP000315400">
    <property type="component" value="Unassembled WGS sequence"/>
</dbReference>
<dbReference type="GO" id="GO:0003677">
    <property type="term" value="F:DNA binding"/>
    <property type="evidence" value="ECO:0007669"/>
    <property type="project" value="UniProtKB-KW"/>
</dbReference>
<evidence type="ECO:0000256" key="2">
    <source>
        <dbReference type="ARBA" id="ARBA00022747"/>
    </source>
</evidence>